<dbReference type="EMBL" id="JAZHXI010000009">
    <property type="protein sequence ID" value="KAL2068342.1"/>
    <property type="molecule type" value="Genomic_DNA"/>
</dbReference>
<feature type="region of interest" description="Disordered" evidence="1">
    <location>
        <begin position="23"/>
        <end position="71"/>
    </location>
</feature>
<protein>
    <submittedName>
        <fullName evidence="2">Uncharacterized protein</fullName>
    </submittedName>
</protein>
<dbReference type="Proteomes" id="UP001595075">
    <property type="component" value="Unassembled WGS sequence"/>
</dbReference>
<organism evidence="2 3">
    <name type="scientific">Oculimacula yallundae</name>
    <dbReference type="NCBI Taxonomy" id="86028"/>
    <lineage>
        <taxon>Eukaryota</taxon>
        <taxon>Fungi</taxon>
        <taxon>Dikarya</taxon>
        <taxon>Ascomycota</taxon>
        <taxon>Pezizomycotina</taxon>
        <taxon>Leotiomycetes</taxon>
        <taxon>Helotiales</taxon>
        <taxon>Ploettnerulaceae</taxon>
        <taxon>Oculimacula</taxon>
    </lineage>
</organism>
<name>A0ABR4CFP3_9HELO</name>
<feature type="compositionally biased region" description="Basic and acidic residues" evidence="1">
    <location>
        <begin position="30"/>
        <end position="60"/>
    </location>
</feature>
<accession>A0ABR4CFP3</accession>
<proteinExistence type="predicted"/>
<feature type="compositionally biased region" description="Low complexity" evidence="1">
    <location>
        <begin position="150"/>
        <end position="170"/>
    </location>
</feature>
<feature type="compositionally biased region" description="Basic and acidic residues" evidence="1">
    <location>
        <begin position="224"/>
        <end position="240"/>
    </location>
</feature>
<reference evidence="2 3" key="1">
    <citation type="journal article" date="2024" name="Commun. Biol.">
        <title>Comparative genomic analysis of thermophilic fungi reveals convergent evolutionary adaptations and gene losses.</title>
        <authorList>
            <person name="Steindorff A.S."/>
            <person name="Aguilar-Pontes M.V."/>
            <person name="Robinson A.J."/>
            <person name="Andreopoulos B."/>
            <person name="LaButti K."/>
            <person name="Kuo A."/>
            <person name="Mondo S."/>
            <person name="Riley R."/>
            <person name="Otillar R."/>
            <person name="Haridas S."/>
            <person name="Lipzen A."/>
            <person name="Grimwood J."/>
            <person name="Schmutz J."/>
            <person name="Clum A."/>
            <person name="Reid I.D."/>
            <person name="Moisan M.C."/>
            <person name="Butler G."/>
            <person name="Nguyen T.T.M."/>
            <person name="Dewar K."/>
            <person name="Conant G."/>
            <person name="Drula E."/>
            <person name="Henrissat B."/>
            <person name="Hansel C."/>
            <person name="Singer S."/>
            <person name="Hutchinson M.I."/>
            <person name="de Vries R.P."/>
            <person name="Natvig D.O."/>
            <person name="Powell A.J."/>
            <person name="Tsang A."/>
            <person name="Grigoriev I.V."/>
        </authorList>
    </citation>
    <scope>NUCLEOTIDE SEQUENCE [LARGE SCALE GENOMIC DNA]</scope>
    <source>
        <strain evidence="2 3">CBS 494.80</strain>
    </source>
</reference>
<feature type="compositionally biased region" description="Polar residues" evidence="1">
    <location>
        <begin position="121"/>
        <end position="143"/>
    </location>
</feature>
<sequence>MEQPIDVSRAGTPTRHLMNSVIGLYQVKMSRRDKGKDKGQDKGRGRGPSDRDTYEYRYDSSDEESDGYDRQQTGRERFTYPLTNNQHATTITNTNNYTANLSSNPHGLQAGSYPTGPAMSQYDSQVATQNPYTVQNGGNTHPTQTREEQGYGNNTGNFNNYGNVNNYYGGPSRTNYVDRTEASSPGGRGNQYDDHERIQYSPYQTRDREPRSDNLIMPPTSGGEEARYGDQKQEYSKPTHNRNIREVKVWKKGSKGDYSHAIMKLDSQCEGSNWVSRSVITDLDLWDDLIALPRKLEFVGHWGSGYASQEIELTFVISGNFERTTTFYLGPDDAPYEIMLGNDDISRFHIQLDKPDPVLPTYPRELTKAEKEAEKRRKAKQDADDKAYDLKQRKRQEKERKQRSSRRCILVGLCWGKNVGKNQDRVKRASVANLMFHSVTGLN</sequence>
<comment type="caution">
    <text evidence="2">The sequence shown here is derived from an EMBL/GenBank/DDBJ whole genome shotgun (WGS) entry which is preliminary data.</text>
</comment>
<evidence type="ECO:0000256" key="1">
    <source>
        <dbReference type="SAM" id="MobiDB-lite"/>
    </source>
</evidence>
<evidence type="ECO:0000313" key="3">
    <source>
        <dbReference type="Proteomes" id="UP001595075"/>
    </source>
</evidence>
<keyword evidence="3" id="KW-1185">Reference proteome</keyword>
<gene>
    <name evidence="2" type="ORF">VTL71DRAFT_16440</name>
</gene>
<feature type="region of interest" description="Disordered" evidence="1">
    <location>
        <begin position="95"/>
        <end position="240"/>
    </location>
</feature>
<feature type="region of interest" description="Disordered" evidence="1">
    <location>
        <begin position="372"/>
        <end position="402"/>
    </location>
</feature>
<evidence type="ECO:0000313" key="2">
    <source>
        <dbReference type="EMBL" id="KAL2068342.1"/>
    </source>
</evidence>